<keyword evidence="2" id="KW-1185">Reference proteome</keyword>
<sequence>MSHYVSHSSQHQAFVLTDFLEQDDLALLEEKPIVAEKDDKFRNFLRCQAGAAALASGCLSLFFAPSTCYCNRIFEGSSLVLSADNVEFSQPTPSLCVLANLKRSVPLENITDVTVEDDCMLQMFGLKKIMVQTAGTGGIPVGPGGNNMAGVQAIFVKEPELWKSAINHAHALKVQTQAPGGQAMSRKNASRAMEKSLNYRVESLRQLVVSNALTEKEADAARVGLMLQKDDLALTLLGIYGLKSKGVLSREDFEQAKKHFMATCTNLT</sequence>
<evidence type="ECO:0000313" key="1">
    <source>
        <dbReference type="EMBL" id="QDZ19514.1"/>
    </source>
</evidence>
<protein>
    <submittedName>
        <fullName evidence="1">Uncharacterized protein</fullName>
    </submittedName>
</protein>
<dbReference type="Proteomes" id="UP000316726">
    <property type="component" value="Chromosome 3"/>
</dbReference>
<dbReference type="OrthoDB" id="531188at2759"/>
<gene>
    <name evidence="1" type="ORF">A3770_03p20320</name>
</gene>
<evidence type="ECO:0000313" key="2">
    <source>
        <dbReference type="Proteomes" id="UP000316726"/>
    </source>
</evidence>
<organism evidence="1 2">
    <name type="scientific">Chloropicon primus</name>
    <dbReference type="NCBI Taxonomy" id="1764295"/>
    <lineage>
        <taxon>Eukaryota</taxon>
        <taxon>Viridiplantae</taxon>
        <taxon>Chlorophyta</taxon>
        <taxon>Chloropicophyceae</taxon>
        <taxon>Chloropicales</taxon>
        <taxon>Chloropicaceae</taxon>
        <taxon>Chloropicon</taxon>
    </lineage>
</organism>
<name>A0A5B8MHE7_9CHLO</name>
<accession>A0A5B8MHE7</accession>
<dbReference type="EMBL" id="CP031036">
    <property type="protein sequence ID" value="QDZ19514.1"/>
    <property type="molecule type" value="Genomic_DNA"/>
</dbReference>
<dbReference type="AlphaFoldDB" id="A0A5B8MHE7"/>
<proteinExistence type="predicted"/>
<reference evidence="1 2" key="1">
    <citation type="submission" date="2018-07" db="EMBL/GenBank/DDBJ databases">
        <title>The complete nuclear genome of the prasinophyte Chloropicon primus (CCMP1205).</title>
        <authorList>
            <person name="Pombert J.-F."/>
            <person name="Otis C."/>
            <person name="Turmel M."/>
            <person name="Lemieux C."/>
        </authorList>
    </citation>
    <scope>NUCLEOTIDE SEQUENCE [LARGE SCALE GENOMIC DNA]</scope>
    <source>
        <strain evidence="1 2">CCMP1205</strain>
    </source>
</reference>